<sequence length="288" mass="33978">MKRRTTNILIGLIIVGFVSCLGIKSIDKTDYIGNFEEKQYDFFESFRHNQLADYYYELPFELKFGGIRPFPFDSTGNKDYSWLRKPENLKIAFNAFSTVGLDKFVSKEKYFEKNNEWCCDTDWENKSLNEIVSGFINSDTTSNGHDYYSKFWQRRKLENNVTVTYEILSQIDRFYNQNDHDLIYKKQDSVLIGLLDFDSKLTLSDSAKYKANAIEYFSFLKSVGLDYSAFKLICNNPRLDIDKKLKDSLIMTMKYDTLSIDNWENLNDNRNGWITSDYYPDPNRYYGP</sequence>
<evidence type="ECO:0000313" key="2">
    <source>
        <dbReference type="Proteomes" id="UP001209885"/>
    </source>
</evidence>
<gene>
    <name evidence="1" type="ORF">OO013_16175</name>
</gene>
<proteinExistence type="predicted"/>
<accession>A0ABT3RW12</accession>
<evidence type="ECO:0000313" key="1">
    <source>
        <dbReference type="EMBL" id="MCX2745417.1"/>
    </source>
</evidence>
<dbReference type="EMBL" id="JAPFQN010000009">
    <property type="protein sequence ID" value="MCX2745417.1"/>
    <property type="molecule type" value="Genomic_DNA"/>
</dbReference>
<name>A0ABT3RW12_9BACT</name>
<organism evidence="1 2">
    <name type="scientific">Mangrovivirga halotolerans</name>
    <dbReference type="NCBI Taxonomy" id="2993936"/>
    <lineage>
        <taxon>Bacteria</taxon>
        <taxon>Pseudomonadati</taxon>
        <taxon>Bacteroidota</taxon>
        <taxon>Cytophagia</taxon>
        <taxon>Cytophagales</taxon>
        <taxon>Mangrovivirgaceae</taxon>
        <taxon>Mangrovivirga</taxon>
    </lineage>
</organism>
<dbReference type="RefSeq" id="WP_266057993.1">
    <property type="nucleotide sequence ID" value="NZ_JAPFQN010000009.1"/>
</dbReference>
<dbReference type="PROSITE" id="PS51257">
    <property type="entry name" value="PROKAR_LIPOPROTEIN"/>
    <property type="match status" value="1"/>
</dbReference>
<dbReference type="Proteomes" id="UP001209885">
    <property type="component" value="Unassembled WGS sequence"/>
</dbReference>
<comment type="caution">
    <text evidence="1">The sequence shown here is derived from an EMBL/GenBank/DDBJ whole genome shotgun (WGS) entry which is preliminary data.</text>
</comment>
<reference evidence="1 2" key="1">
    <citation type="submission" date="2022-11" db="EMBL/GenBank/DDBJ databases">
        <title>The characterization of three novel Bacteroidetes species and genomic analysis of their roles in tidal elemental geochemical cycles.</title>
        <authorList>
            <person name="Ma K."/>
        </authorList>
    </citation>
    <scope>NUCLEOTIDE SEQUENCE [LARGE SCALE GENOMIC DNA]</scope>
    <source>
        <strain evidence="1 2">M17</strain>
    </source>
</reference>
<protein>
    <submittedName>
        <fullName evidence="1">Uncharacterized protein</fullName>
    </submittedName>
</protein>
<keyword evidence="2" id="KW-1185">Reference proteome</keyword>